<dbReference type="OrthoDB" id="2104337at2759"/>
<proteinExistence type="predicted"/>
<dbReference type="InterPro" id="IPR040354">
    <property type="entry name" value="TCTN1-3"/>
</dbReference>
<evidence type="ECO:0000256" key="1">
    <source>
        <dbReference type="ARBA" id="ARBA00011495"/>
    </source>
</evidence>
<keyword evidence="4" id="KW-1185">Reference proteome</keyword>
<accession>A0A8J6FH47</accession>
<dbReference type="AlphaFoldDB" id="A0A8J6FH47"/>
<dbReference type="PANTHER" id="PTHR14611">
    <property type="entry name" value="TECTONIC FAMILY MEMBER"/>
    <property type="match status" value="1"/>
</dbReference>
<dbReference type="Pfam" id="PF07773">
    <property type="entry name" value="TCTN_DUF1619"/>
    <property type="match status" value="1"/>
</dbReference>
<feature type="domain" description="Tectonic-1-3" evidence="2">
    <location>
        <begin position="54"/>
        <end position="213"/>
    </location>
</feature>
<dbReference type="GO" id="GO:0036038">
    <property type="term" value="C:MKS complex"/>
    <property type="evidence" value="ECO:0007669"/>
    <property type="project" value="TreeGrafter"/>
</dbReference>
<dbReference type="GO" id="GO:1904491">
    <property type="term" value="P:protein localization to ciliary transition zone"/>
    <property type="evidence" value="ECO:0007669"/>
    <property type="project" value="TreeGrafter"/>
</dbReference>
<name>A0A8J6FH47_ELECQ</name>
<comment type="subunit">
    <text evidence="1">Part of the tectonic-like complex (also named B9 complex).</text>
</comment>
<organism evidence="3 4">
    <name type="scientific">Eleutherodactylus coqui</name>
    <name type="common">Puerto Rican coqui</name>
    <dbReference type="NCBI Taxonomy" id="57060"/>
    <lineage>
        <taxon>Eukaryota</taxon>
        <taxon>Metazoa</taxon>
        <taxon>Chordata</taxon>
        <taxon>Craniata</taxon>
        <taxon>Vertebrata</taxon>
        <taxon>Euteleostomi</taxon>
        <taxon>Amphibia</taxon>
        <taxon>Batrachia</taxon>
        <taxon>Anura</taxon>
        <taxon>Neobatrachia</taxon>
        <taxon>Hyloidea</taxon>
        <taxon>Eleutherodactylidae</taxon>
        <taxon>Eleutherodactylinae</taxon>
        <taxon>Eleutherodactylus</taxon>
        <taxon>Eleutherodactylus</taxon>
    </lineage>
</organism>
<protein>
    <recommendedName>
        <fullName evidence="2">Tectonic-1-3 domain-containing protein</fullName>
    </recommendedName>
</protein>
<dbReference type="GO" id="GO:0060271">
    <property type="term" value="P:cilium assembly"/>
    <property type="evidence" value="ECO:0007669"/>
    <property type="project" value="TreeGrafter"/>
</dbReference>
<dbReference type="PANTHER" id="PTHR14611:SF1">
    <property type="entry name" value="TECTONIC-1"/>
    <property type="match status" value="1"/>
</dbReference>
<dbReference type="Proteomes" id="UP000770717">
    <property type="component" value="Unassembled WGS sequence"/>
</dbReference>
<dbReference type="EMBL" id="WNTK01000003">
    <property type="protein sequence ID" value="KAG9487753.1"/>
    <property type="molecule type" value="Genomic_DNA"/>
</dbReference>
<evidence type="ECO:0000313" key="3">
    <source>
        <dbReference type="EMBL" id="KAG9487753.1"/>
    </source>
</evidence>
<reference evidence="3" key="1">
    <citation type="thesis" date="2020" institute="ProQuest LLC" country="789 East Eisenhower Parkway, Ann Arbor, MI, USA">
        <title>Comparative Genomics and Chromosome Evolution.</title>
        <authorList>
            <person name="Mudd A.B."/>
        </authorList>
    </citation>
    <scope>NUCLEOTIDE SEQUENCE</scope>
    <source>
        <strain evidence="3">HN-11 Male</strain>
        <tissue evidence="3">Kidney and liver</tissue>
    </source>
</reference>
<comment type="caution">
    <text evidence="3">The sequence shown here is derived from an EMBL/GenBank/DDBJ whole genome shotgun (WGS) entry which is preliminary data.</text>
</comment>
<dbReference type="InterPro" id="IPR011677">
    <property type="entry name" value="TCTN1-3_dom"/>
</dbReference>
<gene>
    <name evidence="3" type="ORF">GDO78_007508</name>
</gene>
<sequence length="240" mass="26373">MMPRRKGGPERAGIGSLCVCDLLVAECDVNCCCDANCSAADFSVFSECSIPVVTTNRLGQLTLLKSSNDQNCLAEEGSRTPVLFGYNMLSGCRLRLNYTGANFCKLARSAILNVLQGQQFPNHVAQFGNSQPQNILDWLPINILNTEQPEVQAVCRIPISLNLEVKWTKFGSLVNTQAQIVNVEQNIAYASFPNNLEGMRFIQISSSVTFLDVSQPASPGYKAQPTIDAKLPFDFFHPFL</sequence>
<evidence type="ECO:0000313" key="4">
    <source>
        <dbReference type="Proteomes" id="UP000770717"/>
    </source>
</evidence>
<evidence type="ECO:0000259" key="2">
    <source>
        <dbReference type="Pfam" id="PF07773"/>
    </source>
</evidence>